<reference evidence="1" key="1">
    <citation type="submission" date="2014-09" db="EMBL/GenBank/DDBJ databases">
        <authorList>
            <person name="Magalhaes I.L.F."/>
            <person name="Oliveira U."/>
            <person name="Santos F.R."/>
            <person name="Vidigal T.H.D.A."/>
            <person name="Brescovit A.D."/>
            <person name="Santos A.J."/>
        </authorList>
    </citation>
    <scope>NUCLEOTIDE SEQUENCE</scope>
    <source>
        <tissue evidence="1">Shoot tissue taken approximately 20 cm above the soil surface</tissue>
    </source>
</reference>
<name>A0A0A9BVP5_ARUDO</name>
<accession>A0A0A9BVP5</accession>
<dbReference type="EMBL" id="GBRH01232660">
    <property type="protein sequence ID" value="JAD65235.1"/>
    <property type="molecule type" value="Transcribed_RNA"/>
</dbReference>
<proteinExistence type="predicted"/>
<protein>
    <submittedName>
        <fullName evidence="1">Uncharacterized protein</fullName>
    </submittedName>
</protein>
<evidence type="ECO:0000313" key="1">
    <source>
        <dbReference type="EMBL" id="JAD65235.1"/>
    </source>
</evidence>
<reference evidence="1" key="2">
    <citation type="journal article" date="2015" name="Data Brief">
        <title>Shoot transcriptome of the giant reed, Arundo donax.</title>
        <authorList>
            <person name="Barrero R.A."/>
            <person name="Guerrero F.D."/>
            <person name="Moolhuijzen P."/>
            <person name="Goolsby J.A."/>
            <person name="Tidwell J."/>
            <person name="Bellgard S.E."/>
            <person name="Bellgard M.I."/>
        </authorList>
    </citation>
    <scope>NUCLEOTIDE SEQUENCE</scope>
    <source>
        <tissue evidence="1">Shoot tissue taken approximately 20 cm above the soil surface</tissue>
    </source>
</reference>
<organism evidence="1">
    <name type="scientific">Arundo donax</name>
    <name type="common">Giant reed</name>
    <name type="synonym">Donax arundinaceus</name>
    <dbReference type="NCBI Taxonomy" id="35708"/>
    <lineage>
        <taxon>Eukaryota</taxon>
        <taxon>Viridiplantae</taxon>
        <taxon>Streptophyta</taxon>
        <taxon>Embryophyta</taxon>
        <taxon>Tracheophyta</taxon>
        <taxon>Spermatophyta</taxon>
        <taxon>Magnoliopsida</taxon>
        <taxon>Liliopsida</taxon>
        <taxon>Poales</taxon>
        <taxon>Poaceae</taxon>
        <taxon>PACMAD clade</taxon>
        <taxon>Arundinoideae</taxon>
        <taxon>Arundineae</taxon>
        <taxon>Arundo</taxon>
    </lineage>
</organism>
<dbReference type="AlphaFoldDB" id="A0A0A9BVP5"/>
<sequence length="33" mass="3706">MSMSCFDKIVLAKSGIWNRDIRQYMGGTIIVGD</sequence>